<evidence type="ECO:0000313" key="2">
    <source>
        <dbReference type="Proteomes" id="UP000827788"/>
    </source>
</evidence>
<evidence type="ECO:0000313" key="1">
    <source>
        <dbReference type="EMBL" id="QZE57063.1"/>
    </source>
</evidence>
<dbReference type="EMBL" id="MZ443774">
    <property type="protein sequence ID" value="QZE57063.1"/>
    <property type="molecule type" value="Genomic_DNA"/>
</dbReference>
<organism evidence="1 2">
    <name type="scientific">Erwinia phage pEa_SNUABM_32</name>
    <dbReference type="NCBI Taxonomy" id="2869555"/>
    <lineage>
        <taxon>Viruses</taxon>
        <taxon>Duplodnaviria</taxon>
        <taxon>Heunggongvirae</taxon>
        <taxon>Uroviricota</taxon>
        <taxon>Caudoviricetes</taxon>
        <taxon>Alexandravirus</taxon>
        <taxon>Alexandravirus SNUABM32</taxon>
    </lineage>
</organism>
<name>A0AAE7XK23_9CAUD</name>
<protein>
    <submittedName>
        <fullName evidence="1">Uncharacterized protein</fullName>
    </submittedName>
</protein>
<proteinExistence type="predicted"/>
<reference evidence="1 2" key="1">
    <citation type="submission" date="2021-06" db="EMBL/GenBank/DDBJ databases">
        <title>Complete genome sequence of Erwinia phage pEa_SNUABM_32.</title>
        <authorList>
            <person name="Kim S.G."/>
            <person name="Park S.C."/>
        </authorList>
    </citation>
    <scope>NUCLEOTIDE SEQUENCE [LARGE SCALE GENOMIC DNA]</scope>
</reference>
<gene>
    <name evidence="1" type="ORF">pEaSNUABM32_00190</name>
</gene>
<keyword evidence="2" id="KW-1185">Reference proteome</keyword>
<sequence length="295" mass="32379">MQYCCAQPDFRKFISRSDTLRWSFLFDTSKNEMDLSTTTNAMRTARSFLGFNTQGVCHPISGVADDKFIYLTTLPFRGPVSVSPTYTLDQVFEAYTYSGLPQIQQDTDSYIVSTLSYSAFNSGAHTVVVVPKKYDGRTFPTYLAPVYQAGITAAFNVIVTCYGLNLNNAMSVLSGTAHMPASSGGGSGVVTPIGTKPADMQFFNHLYSVGFPAIGGGGYVVSMYHRSGSATLQQATPRMQSTDQPERVTIDRLVQIKDNKAFMLDANDFEASKTAIEPGRNMRLTPKMWTHSFAL</sequence>
<dbReference type="Proteomes" id="UP000827788">
    <property type="component" value="Segment"/>
</dbReference>
<accession>A0AAE7XK23</accession>